<keyword evidence="2 5" id="KW-0812">Transmembrane</keyword>
<dbReference type="InterPro" id="IPR023352">
    <property type="entry name" value="MAPEG-like_dom_sf"/>
</dbReference>
<gene>
    <name evidence="6" type="ORF">ACFOOR_14360</name>
</gene>
<dbReference type="Gene3D" id="1.20.120.550">
    <property type="entry name" value="Membrane associated eicosanoid/glutathione metabolism-like domain"/>
    <property type="match status" value="1"/>
</dbReference>
<feature type="transmembrane region" description="Helical" evidence="5">
    <location>
        <begin position="117"/>
        <end position="139"/>
    </location>
</feature>
<keyword evidence="4 5" id="KW-0472">Membrane</keyword>
<dbReference type="RefSeq" id="WP_343163274.1">
    <property type="nucleotide sequence ID" value="NZ_JBHRSV010000028.1"/>
</dbReference>
<reference evidence="7" key="1">
    <citation type="journal article" date="2019" name="Int. J. Syst. Evol. Microbiol.">
        <title>The Global Catalogue of Microorganisms (GCM) 10K type strain sequencing project: providing services to taxonomists for standard genome sequencing and annotation.</title>
        <authorList>
            <consortium name="The Broad Institute Genomics Platform"/>
            <consortium name="The Broad Institute Genome Sequencing Center for Infectious Disease"/>
            <person name="Wu L."/>
            <person name="Ma J."/>
        </authorList>
    </citation>
    <scope>NUCLEOTIDE SEQUENCE [LARGE SCALE GENOMIC DNA]</scope>
    <source>
        <strain evidence="7">KCTC 52487</strain>
    </source>
</reference>
<feature type="transmembrane region" description="Helical" evidence="5">
    <location>
        <begin position="12"/>
        <end position="35"/>
    </location>
</feature>
<comment type="caution">
    <text evidence="6">The sequence shown here is derived from an EMBL/GenBank/DDBJ whole genome shotgun (WGS) entry which is preliminary data.</text>
</comment>
<evidence type="ECO:0000256" key="5">
    <source>
        <dbReference type="SAM" id="Phobius"/>
    </source>
</evidence>
<evidence type="ECO:0000256" key="2">
    <source>
        <dbReference type="ARBA" id="ARBA00022692"/>
    </source>
</evidence>
<dbReference type="Proteomes" id="UP001595379">
    <property type="component" value="Unassembled WGS sequence"/>
</dbReference>
<evidence type="ECO:0000313" key="7">
    <source>
        <dbReference type="Proteomes" id="UP001595379"/>
    </source>
</evidence>
<accession>A0ABV7A0V1</accession>
<evidence type="ECO:0000256" key="4">
    <source>
        <dbReference type="ARBA" id="ARBA00023136"/>
    </source>
</evidence>
<dbReference type="InterPro" id="IPR001129">
    <property type="entry name" value="Membr-assoc_MAPEG"/>
</dbReference>
<comment type="subcellular location">
    <subcellularLocation>
        <location evidence="1">Membrane</location>
    </subcellularLocation>
</comment>
<dbReference type="Pfam" id="PF01124">
    <property type="entry name" value="MAPEG"/>
    <property type="match status" value="1"/>
</dbReference>
<dbReference type="SUPFAM" id="SSF161084">
    <property type="entry name" value="MAPEG domain-like"/>
    <property type="match status" value="1"/>
</dbReference>
<organism evidence="6 7">
    <name type="scientific">Hyphobacterium vulgare</name>
    <dbReference type="NCBI Taxonomy" id="1736751"/>
    <lineage>
        <taxon>Bacteria</taxon>
        <taxon>Pseudomonadati</taxon>
        <taxon>Pseudomonadota</taxon>
        <taxon>Alphaproteobacteria</taxon>
        <taxon>Maricaulales</taxon>
        <taxon>Maricaulaceae</taxon>
        <taxon>Hyphobacterium</taxon>
    </lineage>
</organism>
<evidence type="ECO:0000313" key="6">
    <source>
        <dbReference type="EMBL" id="MFC2927287.1"/>
    </source>
</evidence>
<evidence type="ECO:0000256" key="3">
    <source>
        <dbReference type="ARBA" id="ARBA00022989"/>
    </source>
</evidence>
<proteinExistence type="predicted"/>
<feature type="transmembrane region" description="Helical" evidence="5">
    <location>
        <begin position="66"/>
        <end position="85"/>
    </location>
</feature>
<sequence>MVFPAAHLSLFYAMIAQAVVVLILLFSLGVGRYLAASKGRAKRGPDGKIVFPEKLVQLSDCVNNQFQVPSLFFVAALVALHSGAAGPVFAILAWVFVAFRVIHAVIFVTTNTILHRFLAFVVGALTVLVMWALILTHLLTLPAA</sequence>
<keyword evidence="3 5" id="KW-1133">Transmembrane helix</keyword>
<dbReference type="EMBL" id="JBHRSV010000028">
    <property type="protein sequence ID" value="MFC2927287.1"/>
    <property type="molecule type" value="Genomic_DNA"/>
</dbReference>
<keyword evidence="7" id="KW-1185">Reference proteome</keyword>
<protein>
    <submittedName>
        <fullName evidence="6">MAPEG family protein</fullName>
    </submittedName>
</protein>
<name>A0ABV7A0V1_9PROT</name>
<evidence type="ECO:0000256" key="1">
    <source>
        <dbReference type="ARBA" id="ARBA00004370"/>
    </source>
</evidence>